<dbReference type="PANTHER" id="PTHR43798">
    <property type="entry name" value="MONOACYLGLYCEROL LIPASE"/>
    <property type="match status" value="1"/>
</dbReference>
<keyword evidence="3" id="KW-1185">Reference proteome</keyword>
<evidence type="ECO:0000259" key="1">
    <source>
        <dbReference type="Pfam" id="PF12697"/>
    </source>
</evidence>
<dbReference type="KEGG" id="maqe:RJ40_01260"/>
<feature type="domain" description="AB hydrolase-1" evidence="1">
    <location>
        <begin position="48"/>
        <end position="251"/>
    </location>
</feature>
<gene>
    <name evidence="2" type="ORF">RJ40_01260</name>
</gene>
<evidence type="ECO:0000313" key="2">
    <source>
        <dbReference type="EMBL" id="QSZ66221.1"/>
    </source>
</evidence>
<dbReference type="Pfam" id="PF12697">
    <property type="entry name" value="Abhydrolase_6"/>
    <property type="match status" value="1"/>
</dbReference>
<protein>
    <submittedName>
        <fullName evidence="2">Alpha/beta hydrolase</fullName>
    </submittedName>
</protein>
<accession>A0A8A3S399</accession>
<keyword evidence="2" id="KW-0378">Hydrolase</keyword>
<dbReference type="Gene3D" id="3.40.50.1820">
    <property type="entry name" value="alpha/beta hydrolase"/>
    <property type="match status" value="1"/>
</dbReference>
<name>A0A8A3S399_9EURY</name>
<organism evidence="2 3">
    <name type="scientific">Methanofollis aquaemaris</name>
    <dbReference type="NCBI Taxonomy" id="126734"/>
    <lineage>
        <taxon>Archaea</taxon>
        <taxon>Methanobacteriati</taxon>
        <taxon>Methanobacteriota</taxon>
        <taxon>Stenosarchaea group</taxon>
        <taxon>Methanomicrobia</taxon>
        <taxon>Methanomicrobiales</taxon>
        <taxon>Methanomicrobiaceae</taxon>
        <taxon>Methanofollis</taxon>
    </lineage>
</organism>
<reference evidence="2" key="1">
    <citation type="journal article" date="2001" name="Int. J. Syst. Evol. Microbiol.">
        <title>Methanofollis aquaemaris sp. nov., a methanogen isolated from an aquaculture fish pond.</title>
        <authorList>
            <person name="Lai M.C."/>
            <person name="Chen S.C."/>
        </authorList>
    </citation>
    <scope>NUCLEOTIDE SEQUENCE</scope>
    <source>
        <strain evidence="2">N2F9704</strain>
    </source>
</reference>
<sequence>MHNLRRYGERPYSIAVVHGGPGAAGEMAPVARELSSVGGVLEPLQTATTLDGQVEELKGVLESEGDSPVTLIGFSWGAWLAWIVAARYPSIVKKLILVGSGPFEGGYVGEIMRTRLRRLGDDEREEVLSLMKVLNGRAAGDRDITLARFGSLLSGVDAYDPLPHDDEALECRYEVYQRVWEEADALRSSGKLLKLGERIRCPVVAIHGDYDPHPFAGTDIPLSRILRNFRFVLLERCGHRPWIERHAKDRFYDVLKNETREESGHRIALSK</sequence>
<dbReference type="InterPro" id="IPR050266">
    <property type="entry name" value="AB_hydrolase_sf"/>
</dbReference>
<evidence type="ECO:0000313" key="3">
    <source>
        <dbReference type="Proteomes" id="UP001042704"/>
    </source>
</evidence>
<dbReference type="PANTHER" id="PTHR43798:SF33">
    <property type="entry name" value="HYDROLASE, PUTATIVE (AFU_ORTHOLOGUE AFUA_2G14860)-RELATED"/>
    <property type="match status" value="1"/>
</dbReference>
<dbReference type="RefSeq" id="WP_265581539.1">
    <property type="nucleotide sequence ID" value="NZ_CP036172.1"/>
</dbReference>
<dbReference type="InterPro" id="IPR000073">
    <property type="entry name" value="AB_hydrolase_1"/>
</dbReference>
<dbReference type="SUPFAM" id="SSF53474">
    <property type="entry name" value="alpha/beta-Hydrolases"/>
    <property type="match status" value="1"/>
</dbReference>
<dbReference type="GO" id="GO:0016020">
    <property type="term" value="C:membrane"/>
    <property type="evidence" value="ECO:0007669"/>
    <property type="project" value="TreeGrafter"/>
</dbReference>
<dbReference type="GeneID" id="76422941"/>
<proteinExistence type="predicted"/>
<dbReference type="GO" id="GO:0016787">
    <property type="term" value="F:hydrolase activity"/>
    <property type="evidence" value="ECO:0007669"/>
    <property type="project" value="UniProtKB-KW"/>
</dbReference>
<dbReference type="Proteomes" id="UP001042704">
    <property type="component" value="Chromosome"/>
</dbReference>
<dbReference type="AlphaFoldDB" id="A0A8A3S399"/>
<dbReference type="EMBL" id="CP036172">
    <property type="protein sequence ID" value="QSZ66221.1"/>
    <property type="molecule type" value="Genomic_DNA"/>
</dbReference>
<dbReference type="InterPro" id="IPR029058">
    <property type="entry name" value="AB_hydrolase_fold"/>
</dbReference>
<reference evidence="2" key="2">
    <citation type="submission" date="2019-02" db="EMBL/GenBank/DDBJ databases">
        <authorList>
            <person name="Chen S.-C."/>
            <person name="Chien H.-H."/>
            <person name="Lai M.-C."/>
        </authorList>
    </citation>
    <scope>NUCLEOTIDE SEQUENCE</scope>
    <source>
        <strain evidence="2">N2F9704</strain>
    </source>
</reference>